<evidence type="ECO:0008006" key="2">
    <source>
        <dbReference type="Google" id="ProtNLM"/>
    </source>
</evidence>
<protein>
    <recommendedName>
        <fullName evidence="2">Terminase</fullName>
    </recommendedName>
</protein>
<reference evidence="1" key="1">
    <citation type="journal article" date="2020" name="Nature">
        <title>Giant virus diversity and host interactions through global metagenomics.</title>
        <authorList>
            <person name="Schulz F."/>
            <person name="Roux S."/>
            <person name="Paez-Espino D."/>
            <person name="Jungbluth S."/>
            <person name="Walsh D.A."/>
            <person name="Denef V.J."/>
            <person name="McMahon K.D."/>
            <person name="Konstantinidis K.T."/>
            <person name="Eloe-Fadrosh E.A."/>
            <person name="Kyrpides N.C."/>
            <person name="Woyke T."/>
        </authorList>
    </citation>
    <scope>NUCLEOTIDE SEQUENCE</scope>
    <source>
        <strain evidence="1">GVMAG-M-3300009185-36</strain>
    </source>
</reference>
<name>A0A6C0B2B2_9ZZZZ</name>
<dbReference type="AlphaFoldDB" id="A0A6C0B2B2"/>
<sequence length="93" mass="10706">MQKIEERFLTLLRSNRLHAFYAAHRILDDIGTSVLYIAARELVSRARYLYITDTLEKAECANQMASQIVAVLDSRNQDVSELNADITKNLQMF</sequence>
<evidence type="ECO:0000313" key="1">
    <source>
        <dbReference type="EMBL" id="QHS85934.1"/>
    </source>
</evidence>
<proteinExistence type="predicted"/>
<dbReference type="EMBL" id="MN739049">
    <property type="protein sequence ID" value="QHS85934.1"/>
    <property type="molecule type" value="Genomic_DNA"/>
</dbReference>
<organism evidence="1">
    <name type="scientific">viral metagenome</name>
    <dbReference type="NCBI Taxonomy" id="1070528"/>
    <lineage>
        <taxon>unclassified sequences</taxon>
        <taxon>metagenomes</taxon>
        <taxon>organismal metagenomes</taxon>
    </lineage>
</organism>
<accession>A0A6C0B2B2</accession>